<feature type="compositionally biased region" description="Low complexity" evidence="1">
    <location>
        <begin position="95"/>
        <end position="134"/>
    </location>
</feature>
<dbReference type="Proteomes" id="UP001151002">
    <property type="component" value="Unassembled WGS sequence"/>
</dbReference>
<evidence type="ECO:0000313" key="3">
    <source>
        <dbReference type="EMBL" id="MCY1136368.1"/>
    </source>
</evidence>
<feature type="transmembrane region" description="Helical" evidence="2">
    <location>
        <begin position="41"/>
        <end position="61"/>
    </location>
</feature>
<feature type="compositionally biased region" description="Pro residues" evidence="1">
    <location>
        <begin position="80"/>
        <end position="94"/>
    </location>
</feature>
<dbReference type="RefSeq" id="WP_267560080.1">
    <property type="nucleotide sequence ID" value="NZ_JAPNTZ010000001.1"/>
</dbReference>
<gene>
    <name evidence="3" type="ORF">OWR29_00035</name>
</gene>
<dbReference type="EMBL" id="JAPNTZ010000001">
    <property type="protein sequence ID" value="MCY1136368.1"/>
    <property type="molecule type" value="Genomic_DNA"/>
</dbReference>
<name>A0ABT4AQ42_9ACTN</name>
<keyword evidence="2" id="KW-1133">Transmembrane helix</keyword>
<proteinExistence type="predicted"/>
<keyword evidence="2" id="KW-0472">Membrane</keyword>
<accession>A0ABT4AQ42</accession>
<comment type="caution">
    <text evidence="3">The sequence shown here is derived from an EMBL/GenBank/DDBJ whole genome shotgun (WGS) entry which is preliminary data.</text>
</comment>
<protein>
    <submittedName>
        <fullName evidence="3">Uncharacterized protein</fullName>
    </submittedName>
</protein>
<feature type="region of interest" description="Disordered" evidence="1">
    <location>
        <begin position="64"/>
        <end position="142"/>
    </location>
</feature>
<reference evidence="3" key="1">
    <citation type="submission" date="2022-11" db="EMBL/GenBank/DDBJ databases">
        <authorList>
            <person name="Somphong A."/>
            <person name="Phongsopitanun W."/>
        </authorList>
    </citation>
    <scope>NUCLEOTIDE SEQUENCE</scope>
    <source>
        <strain evidence="3">Pm04-4</strain>
    </source>
</reference>
<evidence type="ECO:0000313" key="4">
    <source>
        <dbReference type="Proteomes" id="UP001151002"/>
    </source>
</evidence>
<evidence type="ECO:0000256" key="1">
    <source>
        <dbReference type="SAM" id="MobiDB-lite"/>
    </source>
</evidence>
<evidence type="ECO:0000256" key="2">
    <source>
        <dbReference type="SAM" id="Phobius"/>
    </source>
</evidence>
<keyword evidence="4" id="KW-1185">Reference proteome</keyword>
<organism evidence="3 4">
    <name type="scientific">Paractinoplanes pyxinae</name>
    <dbReference type="NCBI Taxonomy" id="2997416"/>
    <lineage>
        <taxon>Bacteria</taxon>
        <taxon>Bacillati</taxon>
        <taxon>Actinomycetota</taxon>
        <taxon>Actinomycetes</taxon>
        <taxon>Micromonosporales</taxon>
        <taxon>Micromonosporaceae</taxon>
        <taxon>Paractinoplanes</taxon>
    </lineage>
</organism>
<keyword evidence="2" id="KW-0812">Transmembrane</keyword>
<sequence>MTDDHGRLRRAMADLAEHGGNADMYARTLRKSRQSQRRTRIAATATAAAAVFTIAGAVAYATADRSAPTPPIATYSPTSSPTPTPTPPPTPTHTPSPSLTSTSTAPSHTPTSRPPRSSTTTSSPPQSSTTTSNPPRYPDCPSAKTLEKLVDLPEDWSFVPSSVKCWQTWATAAPQGPTPGDGIYLFRYEPGPGWRYHSQGSSYRCQDLGITEGDPPFCEMD</sequence>
<dbReference type="PRINTS" id="PR01217">
    <property type="entry name" value="PRICHEXTENSN"/>
</dbReference>